<feature type="transmembrane region" description="Helical" evidence="12">
    <location>
        <begin position="57"/>
        <end position="75"/>
    </location>
</feature>
<dbReference type="GO" id="GO:0008417">
    <property type="term" value="F:fucosyltransferase activity"/>
    <property type="evidence" value="ECO:0007669"/>
    <property type="project" value="InterPro"/>
</dbReference>
<dbReference type="InterPro" id="IPR001503">
    <property type="entry name" value="Glyco_trans_10"/>
</dbReference>
<evidence type="ECO:0000256" key="11">
    <source>
        <dbReference type="ARBA" id="ARBA00023180"/>
    </source>
</evidence>
<keyword evidence="10 12" id="KW-0472">Membrane</keyword>
<reference evidence="16" key="1">
    <citation type="journal article" date="2021" name="Sci. Adv.">
        <title>The American lobster genome reveals insights on longevity, neural, and immune adaptations.</title>
        <authorList>
            <person name="Polinski J.M."/>
            <person name="Zimin A.V."/>
            <person name="Clark K.F."/>
            <person name="Kohn A.B."/>
            <person name="Sadowski N."/>
            <person name="Timp W."/>
            <person name="Ptitsyn A."/>
            <person name="Khanna P."/>
            <person name="Romanova D.Y."/>
            <person name="Williams P."/>
            <person name="Greenwood S.J."/>
            <person name="Moroz L.L."/>
            <person name="Walt D.R."/>
            <person name="Bodnar A.G."/>
        </authorList>
    </citation>
    <scope>NUCLEOTIDE SEQUENCE</scope>
    <source>
        <strain evidence="16">GMGI-L3</strain>
    </source>
</reference>
<comment type="pathway">
    <text evidence="2">Protein modification; protein glycosylation.</text>
</comment>
<evidence type="ECO:0000256" key="5">
    <source>
        <dbReference type="ARBA" id="ARBA00022679"/>
    </source>
</evidence>
<name>A0A8J5JX40_HOMAM</name>
<feature type="transmembrane region" description="Helical" evidence="12">
    <location>
        <begin position="20"/>
        <end position="50"/>
    </location>
</feature>
<evidence type="ECO:0000256" key="6">
    <source>
        <dbReference type="ARBA" id="ARBA00022692"/>
    </source>
</evidence>
<keyword evidence="17" id="KW-1185">Reference proteome</keyword>
<dbReference type="PANTHER" id="PTHR48438">
    <property type="entry name" value="ALPHA-(1,3)-FUCOSYLTRANSFERASE C-RELATED"/>
    <property type="match status" value="1"/>
</dbReference>
<evidence type="ECO:0000259" key="15">
    <source>
        <dbReference type="Pfam" id="PF17039"/>
    </source>
</evidence>
<feature type="domain" description="Fucosyltransferase N-terminal" evidence="15">
    <location>
        <begin position="263"/>
        <end position="306"/>
    </location>
</feature>
<evidence type="ECO:0000256" key="1">
    <source>
        <dbReference type="ARBA" id="ARBA00004447"/>
    </source>
</evidence>
<feature type="region of interest" description="Disordered" evidence="13">
    <location>
        <begin position="131"/>
        <end position="166"/>
    </location>
</feature>
<keyword evidence="4 12" id="KW-0328">Glycosyltransferase</keyword>
<comment type="caution">
    <text evidence="12">Lacks conserved residue(s) required for the propagation of feature annotation.</text>
</comment>
<dbReference type="EMBL" id="JAHLQT010026502">
    <property type="protein sequence ID" value="KAG7163004.1"/>
    <property type="molecule type" value="Genomic_DNA"/>
</dbReference>
<evidence type="ECO:0000256" key="4">
    <source>
        <dbReference type="ARBA" id="ARBA00022676"/>
    </source>
</evidence>
<evidence type="ECO:0000259" key="14">
    <source>
        <dbReference type="Pfam" id="PF00852"/>
    </source>
</evidence>
<evidence type="ECO:0000256" key="13">
    <source>
        <dbReference type="SAM" id="MobiDB-lite"/>
    </source>
</evidence>
<feature type="region of interest" description="Disordered" evidence="13">
    <location>
        <begin position="106"/>
        <end position="125"/>
    </location>
</feature>
<sequence length="526" mass="60928">MKARWLPHHCYCRQAHLVTTIVWSFFATTTCFIATTTCFIATTTCFITITMNKLHKFLIALVTLTVLIVTIYLLSANDVPIILLPMKSFRHEGTLFGISEETRNKKTQDPVIKRGTQSEGNPEAKETLMTHLPPKSGTSQGMVTARQPSSSETITSKDINSVHLPLQPGDSHLPYEELNLKQIKQSPVDLFKETPETNDALNTNNNPQLKKILFWNDGYSNKHFGFGFGREPFLRAGCRVNTCFTTGDRSRFPLEEIDALVSPHTRYVFWMMESASYLYGNIGHFNNIFNWTFTYRLDSDFPNQYGRVYRRRQPLQEPEEERNYAANKTKLAAWFVSNCRTVGGREELVKLLRKWIKIDQYGQCGSLSCVRKNSSGCYSMLEKNYKFYFSFENSLCQDYATEKLFNILRLSVVPVVYGQGNYSMLAPPHSYIDALSFPTAKALAEYLIYLDKNDTAYNEYFRWKRFHWIPHTWANVAKPYCDMCERLHQDNTTKVYNLQQWFVQDSHCKSSYSKDISLFINGYIKR</sequence>
<dbReference type="SUPFAM" id="SSF53756">
    <property type="entry name" value="UDP-Glycosyltransferase/glycogen phosphorylase"/>
    <property type="match status" value="1"/>
</dbReference>
<dbReference type="Pfam" id="PF17039">
    <property type="entry name" value="Glyco_tran_10_N"/>
    <property type="match status" value="1"/>
</dbReference>
<feature type="compositionally biased region" description="Polar residues" evidence="13">
    <location>
        <begin position="136"/>
        <end position="159"/>
    </location>
</feature>
<proteinExistence type="inferred from homology"/>
<organism evidence="16 17">
    <name type="scientific">Homarus americanus</name>
    <name type="common">American lobster</name>
    <dbReference type="NCBI Taxonomy" id="6706"/>
    <lineage>
        <taxon>Eukaryota</taxon>
        <taxon>Metazoa</taxon>
        <taxon>Ecdysozoa</taxon>
        <taxon>Arthropoda</taxon>
        <taxon>Crustacea</taxon>
        <taxon>Multicrustacea</taxon>
        <taxon>Malacostraca</taxon>
        <taxon>Eumalacostraca</taxon>
        <taxon>Eucarida</taxon>
        <taxon>Decapoda</taxon>
        <taxon>Pleocyemata</taxon>
        <taxon>Astacidea</taxon>
        <taxon>Nephropoidea</taxon>
        <taxon>Nephropidae</taxon>
        <taxon>Homarus</taxon>
    </lineage>
</organism>
<keyword evidence="8 12" id="KW-1133">Transmembrane helix</keyword>
<dbReference type="Proteomes" id="UP000747542">
    <property type="component" value="Unassembled WGS sequence"/>
</dbReference>
<keyword evidence="11" id="KW-0325">Glycoprotein</keyword>
<gene>
    <name evidence="16" type="primary">FucTC-L1</name>
    <name evidence="16" type="ORF">Hamer_G002050</name>
</gene>
<evidence type="ECO:0000256" key="7">
    <source>
        <dbReference type="ARBA" id="ARBA00022968"/>
    </source>
</evidence>
<evidence type="ECO:0000256" key="8">
    <source>
        <dbReference type="ARBA" id="ARBA00022989"/>
    </source>
</evidence>
<dbReference type="InterPro" id="IPR031481">
    <property type="entry name" value="Glyco_tran_10_N"/>
</dbReference>
<keyword evidence="6 12" id="KW-0812">Transmembrane</keyword>
<dbReference type="GO" id="GO:0032580">
    <property type="term" value="C:Golgi cisterna membrane"/>
    <property type="evidence" value="ECO:0007669"/>
    <property type="project" value="UniProtKB-SubCell"/>
</dbReference>
<evidence type="ECO:0000256" key="12">
    <source>
        <dbReference type="RuleBase" id="RU003832"/>
    </source>
</evidence>
<comment type="subcellular location">
    <subcellularLocation>
        <location evidence="1 12">Golgi apparatus</location>
        <location evidence="1 12">Golgi stack membrane</location>
        <topology evidence="1 12">Single-pass type II membrane protein</topology>
    </subcellularLocation>
</comment>
<comment type="caution">
    <text evidence="16">The sequence shown here is derived from an EMBL/GenBank/DDBJ whole genome shotgun (WGS) entry which is preliminary data.</text>
</comment>
<keyword evidence="9 12" id="KW-0333">Golgi apparatus</keyword>
<protein>
    <recommendedName>
        <fullName evidence="12">Fucosyltransferase</fullName>
        <ecNumber evidence="12">2.4.1.-</ecNumber>
    </recommendedName>
</protein>
<dbReference type="AlphaFoldDB" id="A0A8J5JX40"/>
<keyword evidence="7" id="KW-0735">Signal-anchor</keyword>
<evidence type="ECO:0000313" key="17">
    <source>
        <dbReference type="Proteomes" id="UP000747542"/>
    </source>
</evidence>
<dbReference type="UniPathway" id="UPA00378"/>
<dbReference type="InterPro" id="IPR055270">
    <property type="entry name" value="Glyco_tran_10_C"/>
</dbReference>
<dbReference type="InterPro" id="IPR038577">
    <property type="entry name" value="GT10-like_C_sf"/>
</dbReference>
<dbReference type="PANTHER" id="PTHR48438:SF1">
    <property type="entry name" value="ALPHA-(1,3)-FUCOSYLTRANSFERASE C-RELATED"/>
    <property type="match status" value="1"/>
</dbReference>
<dbReference type="FunFam" id="3.40.50.11660:FF:000004">
    <property type="entry name" value="Glycoprotein 3-alpha-L-fucosyltransferase A"/>
    <property type="match status" value="1"/>
</dbReference>
<dbReference type="EC" id="2.4.1.-" evidence="12"/>
<keyword evidence="5 12" id="KW-0808">Transferase</keyword>
<evidence type="ECO:0000256" key="2">
    <source>
        <dbReference type="ARBA" id="ARBA00004922"/>
    </source>
</evidence>
<accession>A0A8J5JX40</accession>
<evidence type="ECO:0000256" key="9">
    <source>
        <dbReference type="ARBA" id="ARBA00023034"/>
    </source>
</evidence>
<comment type="similarity">
    <text evidence="3 12">Belongs to the glycosyltransferase 10 family.</text>
</comment>
<evidence type="ECO:0000313" key="16">
    <source>
        <dbReference type="EMBL" id="KAG7163004.1"/>
    </source>
</evidence>
<feature type="domain" description="Fucosyltransferase C-terminal" evidence="14">
    <location>
        <begin position="326"/>
        <end position="501"/>
    </location>
</feature>
<dbReference type="Gene3D" id="3.40.50.11660">
    <property type="entry name" value="Glycosyl transferase family 10, C-terminal domain"/>
    <property type="match status" value="1"/>
</dbReference>
<dbReference type="Pfam" id="PF00852">
    <property type="entry name" value="Glyco_transf_10"/>
    <property type="match status" value="1"/>
</dbReference>
<evidence type="ECO:0000256" key="3">
    <source>
        <dbReference type="ARBA" id="ARBA00008919"/>
    </source>
</evidence>
<evidence type="ECO:0000256" key="10">
    <source>
        <dbReference type="ARBA" id="ARBA00023136"/>
    </source>
</evidence>